<evidence type="ECO:0000259" key="4">
    <source>
        <dbReference type="Pfam" id="PF09084"/>
    </source>
</evidence>
<feature type="domain" description="SsuA/THI5-like" evidence="4">
    <location>
        <begin position="63"/>
        <end position="165"/>
    </location>
</feature>
<gene>
    <name evidence="5" type="ORF">SAMN06296008_101175</name>
</gene>
<keyword evidence="6" id="KW-1185">Reference proteome</keyword>
<dbReference type="OrthoDB" id="6545503at2"/>
<dbReference type="SUPFAM" id="SSF53850">
    <property type="entry name" value="Periplasmic binding protein-like II"/>
    <property type="match status" value="1"/>
</dbReference>
<evidence type="ECO:0000256" key="2">
    <source>
        <dbReference type="ARBA" id="ARBA00010742"/>
    </source>
</evidence>
<evidence type="ECO:0000256" key="1">
    <source>
        <dbReference type="ARBA" id="ARBA00004418"/>
    </source>
</evidence>
<organism evidence="5 6">
    <name type="scientific">Polynucleobacter kasalickyi</name>
    <dbReference type="NCBI Taxonomy" id="1938817"/>
    <lineage>
        <taxon>Bacteria</taxon>
        <taxon>Pseudomonadati</taxon>
        <taxon>Pseudomonadota</taxon>
        <taxon>Betaproteobacteria</taxon>
        <taxon>Burkholderiales</taxon>
        <taxon>Burkholderiaceae</taxon>
        <taxon>Polynucleobacter</taxon>
    </lineage>
</organism>
<comment type="subcellular location">
    <subcellularLocation>
        <location evidence="1">Periplasm</location>
    </subcellularLocation>
</comment>
<dbReference type="RefSeq" id="WP_084281971.1">
    <property type="nucleotide sequence ID" value="NZ_FWXJ01000001.1"/>
</dbReference>
<evidence type="ECO:0000313" key="6">
    <source>
        <dbReference type="Proteomes" id="UP000192708"/>
    </source>
</evidence>
<dbReference type="InterPro" id="IPR015168">
    <property type="entry name" value="SsuA/THI5"/>
</dbReference>
<comment type="similarity">
    <text evidence="2">Belongs to the bacterial solute-binding protein SsuA/TauA family.</text>
</comment>
<reference evidence="5 6" key="1">
    <citation type="submission" date="2017-04" db="EMBL/GenBank/DDBJ databases">
        <authorList>
            <person name="Afonso C.L."/>
            <person name="Miller P.J."/>
            <person name="Scott M.A."/>
            <person name="Spackman E."/>
            <person name="Goraichik I."/>
            <person name="Dimitrov K.M."/>
            <person name="Suarez D.L."/>
            <person name="Swayne D.E."/>
        </authorList>
    </citation>
    <scope>NUCLEOTIDE SEQUENCE [LARGE SCALE GENOMIC DNA]</scope>
    <source>
        <strain evidence="5 6">VK13</strain>
    </source>
</reference>
<name>A0A1W1Y2N5_9BURK</name>
<dbReference type="GO" id="GO:0042597">
    <property type="term" value="C:periplasmic space"/>
    <property type="evidence" value="ECO:0007669"/>
    <property type="project" value="UniProtKB-SubCell"/>
</dbReference>
<accession>A0A1W1Y2N5</accession>
<dbReference type="EMBL" id="FWXJ01000001">
    <property type="protein sequence ID" value="SMC30395.1"/>
    <property type="molecule type" value="Genomic_DNA"/>
</dbReference>
<dbReference type="Gene3D" id="3.40.190.10">
    <property type="entry name" value="Periplasmic binding protein-like II"/>
    <property type="match status" value="2"/>
</dbReference>
<dbReference type="Proteomes" id="UP000192708">
    <property type="component" value="Unassembled WGS sequence"/>
</dbReference>
<dbReference type="AlphaFoldDB" id="A0A1W1Y2N5"/>
<protein>
    <submittedName>
        <fullName evidence="5">ABC-type nitrate/sulfonate/bicarbonate transport system, substrate-binding protein</fullName>
    </submittedName>
</protein>
<dbReference type="Pfam" id="PF09084">
    <property type="entry name" value="NMT1"/>
    <property type="match status" value="1"/>
</dbReference>
<proteinExistence type="inferred from homology"/>
<dbReference type="PANTHER" id="PTHR30024:SF47">
    <property type="entry name" value="TAURINE-BINDING PERIPLASMIC PROTEIN"/>
    <property type="match status" value="1"/>
</dbReference>
<evidence type="ECO:0000256" key="3">
    <source>
        <dbReference type="ARBA" id="ARBA00022729"/>
    </source>
</evidence>
<dbReference type="PANTHER" id="PTHR30024">
    <property type="entry name" value="ALIPHATIC SULFONATES-BINDING PROTEIN-RELATED"/>
    <property type="match status" value="1"/>
</dbReference>
<dbReference type="STRING" id="1938817.SAMN06296008_101175"/>
<sequence>MKFAHVSLNNLYNSGDRMQRRSFLQNTFAGISLFTAVLFQQLGYAQTNETLNITVFPGAQNLALWVAQEKGFFREQGLDINVTLTMNSDDLRNGLINGKFQIAHSAVDNSVAIVVQTGSPSVILMGGDSSMNELFVQPNIKTMQDMRGKKLLVDAPNTAYALQAIRALSLAGVKDTEFSLKIVGRTGLRLEEMLKNPQDSGASTLNPPFSFEAKKAGLHSLGRLVDLVGPYQGQGMFALKPWVNGHEATIEKYITAWVKAVRFGLDPMNKTEVMSILQKNMKQPQDIVEASYQTLTTSGFGLDKDAKFSEAGFKNLLDIRAAFEKAKPLDPTPLVDLRYYQKALSKM</sequence>
<evidence type="ECO:0000313" key="5">
    <source>
        <dbReference type="EMBL" id="SMC30395.1"/>
    </source>
</evidence>
<keyword evidence="3" id="KW-0732">Signal</keyword>
<dbReference type="GO" id="GO:0042918">
    <property type="term" value="P:alkanesulfonate transmembrane transport"/>
    <property type="evidence" value="ECO:0007669"/>
    <property type="project" value="TreeGrafter"/>
</dbReference>